<proteinExistence type="predicted"/>
<keyword evidence="2" id="KW-1185">Reference proteome</keyword>
<dbReference type="Proteomes" id="UP001431783">
    <property type="component" value="Unassembled WGS sequence"/>
</dbReference>
<protein>
    <submittedName>
        <fullName evidence="1">Uncharacterized protein</fullName>
    </submittedName>
</protein>
<dbReference type="EMBL" id="JARQZJ010000091">
    <property type="protein sequence ID" value="KAK9883039.1"/>
    <property type="molecule type" value="Genomic_DNA"/>
</dbReference>
<sequence>MLDLRPEGQQSLMTTPSMAPSAYADSVFDQFFVVDVSLCLDNNNLTINTQNGMCDFRTSHCNVKIPANMNILNSIIEISPDTNFMGVVLDNNLKWNRHVENLIKRLNSVSYTLRVMLRKVDLDVLKTF</sequence>
<dbReference type="AlphaFoldDB" id="A0AAW1UJ25"/>
<accession>A0AAW1UJ25</accession>
<evidence type="ECO:0000313" key="2">
    <source>
        <dbReference type="Proteomes" id="UP001431783"/>
    </source>
</evidence>
<reference evidence="1 2" key="1">
    <citation type="submission" date="2023-03" db="EMBL/GenBank/DDBJ databases">
        <title>Genome insight into feeding habits of ladybird beetles.</title>
        <authorList>
            <person name="Li H.-S."/>
            <person name="Huang Y.-H."/>
            <person name="Pang H."/>
        </authorList>
    </citation>
    <scope>NUCLEOTIDE SEQUENCE [LARGE SCALE GENOMIC DNA]</scope>
    <source>
        <strain evidence="1">SYSU_2023b</strain>
        <tissue evidence="1">Whole body</tissue>
    </source>
</reference>
<comment type="caution">
    <text evidence="1">The sequence shown here is derived from an EMBL/GenBank/DDBJ whole genome shotgun (WGS) entry which is preliminary data.</text>
</comment>
<name>A0AAW1UJ25_9CUCU</name>
<evidence type="ECO:0000313" key="1">
    <source>
        <dbReference type="EMBL" id="KAK9883039.1"/>
    </source>
</evidence>
<organism evidence="1 2">
    <name type="scientific">Henosepilachna vigintioctopunctata</name>
    <dbReference type="NCBI Taxonomy" id="420089"/>
    <lineage>
        <taxon>Eukaryota</taxon>
        <taxon>Metazoa</taxon>
        <taxon>Ecdysozoa</taxon>
        <taxon>Arthropoda</taxon>
        <taxon>Hexapoda</taxon>
        <taxon>Insecta</taxon>
        <taxon>Pterygota</taxon>
        <taxon>Neoptera</taxon>
        <taxon>Endopterygota</taxon>
        <taxon>Coleoptera</taxon>
        <taxon>Polyphaga</taxon>
        <taxon>Cucujiformia</taxon>
        <taxon>Coccinelloidea</taxon>
        <taxon>Coccinellidae</taxon>
        <taxon>Epilachninae</taxon>
        <taxon>Epilachnini</taxon>
        <taxon>Henosepilachna</taxon>
    </lineage>
</organism>
<gene>
    <name evidence="1" type="ORF">WA026_001247</name>
</gene>